<reference evidence="1 2" key="2">
    <citation type="submission" date="2018-11" db="EMBL/GenBank/DDBJ databases">
        <authorList>
            <consortium name="Pathogen Informatics"/>
        </authorList>
    </citation>
    <scope>NUCLEOTIDE SEQUENCE [LARGE SCALE GENOMIC DNA]</scope>
</reference>
<dbReference type="EMBL" id="UYRT01087089">
    <property type="protein sequence ID" value="VDN32152.1"/>
    <property type="molecule type" value="Genomic_DNA"/>
</dbReference>
<keyword evidence="2" id="KW-1185">Reference proteome</keyword>
<protein>
    <submittedName>
        <fullName evidence="3">Importin-5</fullName>
    </submittedName>
</protein>
<dbReference type="Proteomes" id="UP000271098">
    <property type="component" value="Unassembled WGS sequence"/>
</dbReference>
<dbReference type="OrthoDB" id="5848339at2759"/>
<dbReference type="GO" id="GO:0070628">
    <property type="term" value="F:proteasome binding"/>
    <property type="evidence" value="ECO:0007669"/>
    <property type="project" value="InterPro"/>
</dbReference>
<gene>
    <name evidence="1" type="ORF">GPUH_LOCUS18628</name>
</gene>
<accession>A0A183ECD7</accession>
<dbReference type="GO" id="GO:0016504">
    <property type="term" value="F:peptidase activator activity"/>
    <property type="evidence" value="ECO:0007669"/>
    <property type="project" value="InterPro"/>
</dbReference>
<evidence type="ECO:0000313" key="1">
    <source>
        <dbReference type="EMBL" id="VDN32152.1"/>
    </source>
</evidence>
<organism evidence="3">
    <name type="scientific">Gongylonema pulchrum</name>
    <dbReference type="NCBI Taxonomy" id="637853"/>
    <lineage>
        <taxon>Eukaryota</taxon>
        <taxon>Metazoa</taxon>
        <taxon>Ecdysozoa</taxon>
        <taxon>Nematoda</taxon>
        <taxon>Chromadorea</taxon>
        <taxon>Rhabditida</taxon>
        <taxon>Spirurina</taxon>
        <taxon>Spiruromorpha</taxon>
        <taxon>Spiruroidea</taxon>
        <taxon>Gongylonematidae</taxon>
        <taxon>Gongylonema</taxon>
    </lineage>
</organism>
<name>A0A183ECD7_9BILA</name>
<dbReference type="PANTHER" id="PTHR32170:SF3">
    <property type="entry name" value="PROTEASOME ACTIVATOR COMPLEX SUBUNIT 4"/>
    <property type="match status" value="1"/>
</dbReference>
<sequence length="92" mass="10321">MVICGVKDLASSAASWWKPKVSLLKYLQAAVFSNFFVFLHHRPALHKILNSLILDPQIEVREAAATTLSGLIHCHFFDVDDSLIVSFICFAF</sequence>
<dbReference type="WBParaSite" id="GPUH_0001865301-mRNA-1">
    <property type="protein sequence ID" value="GPUH_0001865301-mRNA-1"/>
    <property type="gene ID" value="GPUH_0001865301"/>
</dbReference>
<dbReference type="PANTHER" id="PTHR32170">
    <property type="entry name" value="PROTEASOME ACTIVATOR COMPLEX SUBUNIT 4"/>
    <property type="match status" value="1"/>
</dbReference>
<evidence type="ECO:0000313" key="3">
    <source>
        <dbReference type="WBParaSite" id="GPUH_0001865301-mRNA-1"/>
    </source>
</evidence>
<dbReference type="GO" id="GO:0005634">
    <property type="term" value="C:nucleus"/>
    <property type="evidence" value="ECO:0007669"/>
    <property type="project" value="TreeGrafter"/>
</dbReference>
<dbReference type="GO" id="GO:0010499">
    <property type="term" value="P:proteasomal ubiquitin-independent protein catabolic process"/>
    <property type="evidence" value="ECO:0007669"/>
    <property type="project" value="TreeGrafter"/>
</dbReference>
<dbReference type="InterPro" id="IPR035309">
    <property type="entry name" value="PSME4"/>
</dbReference>
<dbReference type="AlphaFoldDB" id="A0A183ECD7"/>
<evidence type="ECO:0000313" key="2">
    <source>
        <dbReference type="Proteomes" id="UP000271098"/>
    </source>
</evidence>
<proteinExistence type="predicted"/>
<dbReference type="GO" id="GO:0005829">
    <property type="term" value="C:cytosol"/>
    <property type="evidence" value="ECO:0007669"/>
    <property type="project" value="TreeGrafter"/>
</dbReference>
<reference evidence="3" key="1">
    <citation type="submission" date="2016-06" db="UniProtKB">
        <authorList>
            <consortium name="WormBaseParasite"/>
        </authorList>
    </citation>
    <scope>IDENTIFICATION</scope>
</reference>